<feature type="transmembrane region" description="Helical" evidence="9">
    <location>
        <begin position="181"/>
        <end position="203"/>
    </location>
</feature>
<feature type="transmembrane region" description="Helical" evidence="9">
    <location>
        <begin position="95"/>
        <end position="117"/>
    </location>
</feature>
<comment type="catalytic activity">
    <reaction evidence="8">
        <text>fluoride(in) = fluoride(out)</text>
        <dbReference type="Rhea" id="RHEA:76159"/>
        <dbReference type="ChEBI" id="CHEBI:17051"/>
    </reaction>
    <physiologicalReaction direction="left-to-right" evidence="8">
        <dbReference type="Rhea" id="RHEA:76160"/>
    </physiologicalReaction>
</comment>
<reference evidence="10 11" key="1">
    <citation type="submission" date="2016-10" db="EMBL/GenBank/DDBJ databases">
        <authorList>
            <person name="de Groot N.N."/>
        </authorList>
    </citation>
    <scope>NUCLEOTIDE SEQUENCE [LARGE SCALE GENOMIC DNA]</scope>
    <source>
        <strain evidence="10 11">PYCC 4715</strain>
    </source>
</reference>
<dbReference type="PANTHER" id="PTHR28259">
    <property type="entry name" value="FLUORIDE EXPORT PROTEIN 1-RELATED"/>
    <property type="match status" value="1"/>
</dbReference>
<dbReference type="Proteomes" id="UP000182259">
    <property type="component" value="Chromosome II"/>
</dbReference>
<dbReference type="GO" id="GO:0005886">
    <property type="term" value="C:plasma membrane"/>
    <property type="evidence" value="ECO:0007669"/>
    <property type="project" value="UniProtKB-SubCell"/>
</dbReference>
<feature type="transmembrane region" description="Helical" evidence="9">
    <location>
        <begin position="283"/>
        <end position="304"/>
    </location>
</feature>
<feature type="transmembrane region" description="Helical" evidence="9">
    <location>
        <begin position="336"/>
        <end position="355"/>
    </location>
</feature>
<evidence type="ECO:0000256" key="3">
    <source>
        <dbReference type="ARBA" id="ARBA00022475"/>
    </source>
</evidence>
<dbReference type="Pfam" id="PF02537">
    <property type="entry name" value="CRCB"/>
    <property type="match status" value="2"/>
</dbReference>
<organism evidence="10 11">
    <name type="scientific">Sungouiella intermedia</name>
    <dbReference type="NCBI Taxonomy" id="45354"/>
    <lineage>
        <taxon>Eukaryota</taxon>
        <taxon>Fungi</taxon>
        <taxon>Dikarya</taxon>
        <taxon>Ascomycota</taxon>
        <taxon>Saccharomycotina</taxon>
        <taxon>Pichiomycetes</taxon>
        <taxon>Metschnikowiaceae</taxon>
        <taxon>Sungouiella</taxon>
    </lineage>
</organism>
<sequence>MSLLLELYPSSLGISIALARARQRHSAESRMQQLEAESLALALPDGFRADVEKEIPQYSAPHPHILRTLASISGGAVWGVLARRGLMQLTEYDGAYLGGVVWANFAACFVMGMAVNSERTWEKLIDDSRLDVMFTSKGVIPFYVGITTGFCGTCSSFSSFILEAFNKAANTLPSSMDYPNAAYGIMEALSVFITHIGISVAGFHGGRHLTDAIDKFPIRKSYLALEYGSSALGIAAYVISIVLACTQDHGTWRLWAFLCIFAPWGAMLRFFLSRKLNSQLKNFPLGTFAANTLGCILLAIFTVLARGKRGESSRIPLVSSLIGCQVLVGLDDGFCGALTTVSTFVVELFGLVLIYDYRYGTVLVLTGFGCMILILGSYNWSVGLTSAVCAT</sequence>
<evidence type="ECO:0000256" key="4">
    <source>
        <dbReference type="ARBA" id="ARBA00022692"/>
    </source>
</evidence>
<accession>A0A1L0BKD7</accession>
<dbReference type="InterPro" id="IPR003691">
    <property type="entry name" value="FluC"/>
</dbReference>
<gene>
    <name evidence="10" type="ORF">SAMEA4029009_CIC11G00000001876</name>
</gene>
<comment type="similarity">
    <text evidence="7">Belongs to the fluoride channel Fluc/FEX (TC 1.A.43) family.</text>
</comment>
<keyword evidence="6 9" id="KW-0472">Membrane</keyword>
<evidence type="ECO:0000256" key="7">
    <source>
        <dbReference type="ARBA" id="ARBA00035120"/>
    </source>
</evidence>
<dbReference type="EMBL" id="LT635765">
    <property type="protein sequence ID" value="SGZ51643.1"/>
    <property type="molecule type" value="Genomic_DNA"/>
</dbReference>
<evidence type="ECO:0000256" key="1">
    <source>
        <dbReference type="ARBA" id="ARBA00002598"/>
    </source>
</evidence>
<evidence type="ECO:0000256" key="9">
    <source>
        <dbReference type="SAM" id="Phobius"/>
    </source>
</evidence>
<comment type="function">
    <text evidence="1">Fluoride channel required for the rapid expulsion of cytoplasmic fluoride.</text>
</comment>
<evidence type="ECO:0000313" key="10">
    <source>
        <dbReference type="EMBL" id="SGZ51643.1"/>
    </source>
</evidence>
<proteinExistence type="inferred from homology"/>
<dbReference type="PANTHER" id="PTHR28259:SF1">
    <property type="entry name" value="FLUORIDE EXPORT PROTEIN 1-RELATED"/>
    <property type="match status" value="1"/>
</dbReference>
<comment type="subcellular location">
    <subcellularLocation>
        <location evidence="2">Cell membrane</location>
        <topology evidence="2">Multi-pass membrane protein</topology>
    </subcellularLocation>
</comment>
<dbReference type="AlphaFoldDB" id="A0A1L0BKD7"/>
<evidence type="ECO:0000256" key="5">
    <source>
        <dbReference type="ARBA" id="ARBA00022989"/>
    </source>
</evidence>
<keyword evidence="5 9" id="KW-1133">Transmembrane helix</keyword>
<feature type="transmembrane region" description="Helical" evidence="9">
    <location>
        <begin position="362"/>
        <end position="381"/>
    </location>
</feature>
<evidence type="ECO:0000256" key="8">
    <source>
        <dbReference type="ARBA" id="ARBA00035585"/>
    </source>
</evidence>
<evidence type="ECO:0000256" key="6">
    <source>
        <dbReference type="ARBA" id="ARBA00023136"/>
    </source>
</evidence>
<keyword evidence="3" id="KW-1003">Cell membrane</keyword>
<protein>
    <submittedName>
        <fullName evidence="10">CIC11C00000001876</fullName>
    </submittedName>
</protein>
<feature type="transmembrane region" description="Helical" evidence="9">
    <location>
        <begin position="224"/>
        <end position="246"/>
    </location>
</feature>
<feature type="transmembrane region" description="Helical" evidence="9">
    <location>
        <begin position="138"/>
        <end position="161"/>
    </location>
</feature>
<evidence type="ECO:0000313" key="11">
    <source>
        <dbReference type="Proteomes" id="UP000182259"/>
    </source>
</evidence>
<evidence type="ECO:0000256" key="2">
    <source>
        <dbReference type="ARBA" id="ARBA00004651"/>
    </source>
</evidence>
<name>A0A1L0BKD7_9ASCO</name>
<dbReference type="GO" id="GO:1903425">
    <property type="term" value="F:fluoride transmembrane transporter activity"/>
    <property type="evidence" value="ECO:0007669"/>
    <property type="project" value="TreeGrafter"/>
</dbReference>
<keyword evidence="4 9" id="KW-0812">Transmembrane</keyword>
<feature type="transmembrane region" description="Helical" evidence="9">
    <location>
        <begin position="252"/>
        <end position="271"/>
    </location>
</feature>